<evidence type="ECO:0000256" key="3">
    <source>
        <dbReference type="ARBA" id="ARBA00022679"/>
    </source>
</evidence>
<feature type="compositionally biased region" description="Basic residues" evidence="10">
    <location>
        <begin position="768"/>
        <end position="778"/>
    </location>
</feature>
<accession>A0A1X7KZP5</accession>
<evidence type="ECO:0000256" key="8">
    <source>
        <dbReference type="ARBA" id="ARBA00023204"/>
    </source>
</evidence>
<dbReference type="InterPro" id="IPR003141">
    <property type="entry name" value="Pol/His_phosphatase_N"/>
</dbReference>
<keyword evidence="5" id="KW-0235">DNA replication</keyword>
<dbReference type="Pfam" id="PF02811">
    <property type="entry name" value="PHP"/>
    <property type="match status" value="1"/>
</dbReference>
<feature type="region of interest" description="Disordered" evidence="10">
    <location>
        <begin position="766"/>
        <end position="815"/>
    </location>
</feature>
<evidence type="ECO:0000313" key="12">
    <source>
        <dbReference type="EMBL" id="SMG47076.1"/>
    </source>
</evidence>
<dbReference type="STRING" id="150121.SAMN06296010_3145"/>
<dbReference type="SUPFAM" id="SSF89550">
    <property type="entry name" value="PHP domain-like"/>
    <property type="match status" value="1"/>
</dbReference>
<name>A0A1X7KZP5_9MICO</name>
<evidence type="ECO:0000256" key="5">
    <source>
        <dbReference type="ARBA" id="ARBA00022705"/>
    </source>
</evidence>
<dbReference type="GO" id="GO:0006281">
    <property type="term" value="P:DNA repair"/>
    <property type="evidence" value="ECO:0007669"/>
    <property type="project" value="UniProtKB-KW"/>
</dbReference>
<dbReference type="PANTHER" id="PTHR32294:SF4">
    <property type="entry name" value="ERROR-PRONE DNA POLYMERASE"/>
    <property type="match status" value="1"/>
</dbReference>
<dbReference type="InterPro" id="IPR016195">
    <property type="entry name" value="Pol/histidinol_Pase-like"/>
</dbReference>
<dbReference type="Proteomes" id="UP000193244">
    <property type="component" value="Unassembled WGS sequence"/>
</dbReference>
<protein>
    <recommendedName>
        <fullName evidence="1">DNA-directed DNA polymerase</fullName>
        <ecNumber evidence="1">2.7.7.7</ecNumber>
    </recommendedName>
</protein>
<dbReference type="InterPro" id="IPR040982">
    <property type="entry name" value="DNA_pol3_finger"/>
</dbReference>
<feature type="compositionally biased region" description="Basic and acidic residues" evidence="10">
    <location>
        <begin position="786"/>
        <end position="798"/>
    </location>
</feature>
<dbReference type="EC" id="2.7.7.7" evidence="1"/>
<dbReference type="CDD" id="cd04485">
    <property type="entry name" value="DnaE_OBF"/>
    <property type="match status" value="1"/>
</dbReference>
<keyword evidence="8" id="KW-0234">DNA repair</keyword>
<comment type="catalytic activity">
    <reaction evidence="9">
        <text>DNA(n) + a 2'-deoxyribonucleoside 5'-triphosphate = DNA(n+1) + diphosphate</text>
        <dbReference type="Rhea" id="RHEA:22508"/>
        <dbReference type="Rhea" id="RHEA-COMP:17339"/>
        <dbReference type="Rhea" id="RHEA-COMP:17340"/>
        <dbReference type="ChEBI" id="CHEBI:33019"/>
        <dbReference type="ChEBI" id="CHEBI:61560"/>
        <dbReference type="ChEBI" id="CHEBI:173112"/>
        <dbReference type="EC" id="2.7.7.7"/>
    </reaction>
</comment>
<dbReference type="GO" id="GO:0003887">
    <property type="term" value="F:DNA-directed DNA polymerase activity"/>
    <property type="evidence" value="ECO:0007669"/>
    <property type="project" value="UniProtKB-KW"/>
</dbReference>
<organism evidence="12 13">
    <name type="scientific">Agreia pratensis</name>
    <dbReference type="NCBI Taxonomy" id="150121"/>
    <lineage>
        <taxon>Bacteria</taxon>
        <taxon>Bacillati</taxon>
        <taxon>Actinomycetota</taxon>
        <taxon>Actinomycetes</taxon>
        <taxon>Micrococcales</taxon>
        <taxon>Microbacteriaceae</taxon>
        <taxon>Agreia</taxon>
    </lineage>
</organism>
<evidence type="ECO:0000256" key="6">
    <source>
        <dbReference type="ARBA" id="ARBA00022763"/>
    </source>
</evidence>
<dbReference type="InterPro" id="IPR004805">
    <property type="entry name" value="DnaE2/DnaE/PolC"/>
</dbReference>
<dbReference type="InterPro" id="IPR004013">
    <property type="entry name" value="PHP_dom"/>
</dbReference>
<dbReference type="GO" id="GO:0008408">
    <property type="term" value="F:3'-5' exonuclease activity"/>
    <property type="evidence" value="ECO:0007669"/>
    <property type="project" value="InterPro"/>
</dbReference>
<dbReference type="Pfam" id="PF14579">
    <property type="entry name" value="HHH_6"/>
    <property type="match status" value="1"/>
</dbReference>
<dbReference type="AlphaFoldDB" id="A0A1X7KZP5"/>
<keyword evidence="2" id="KW-0963">Cytoplasm</keyword>
<dbReference type="Pfam" id="PF17657">
    <property type="entry name" value="DNA_pol3_finger"/>
    <property type="match status" value="1"/>
</dbReference>
<dbReference type="Pfam" id="PF07733">
    <property type="entry name" value="DNA_pol3_alpha"/>
    <property type="match status" value="1"/>
</dbReference>
<evidence type="ECO:0000313" key="13">
    <source>
        <dbReference type="Proteomes" id="UP000193244"/>
    </source>
</evidence>
<evidence type="ECO:0000256" key="4">
    <source>
        <dbReference type="ARBA" id="ARBA00022695"/>
    </source>
</evidence>
<evidence type="ECO:0000256" key="10">
    <source>
        <dbReference type="SAM" id="MobiDB-lite"/>
    </source>
</evidence>
<dbReference type="OrthoDB" id="9803237at2"/>
<proteinExistence type="predicted"/>
<dbReference type="InterPro" id="IPR011708">
    <property type="entry name" value="DNA_pol3_alpha_NTPase_dom"/>
</dbReference>
<dbReference type="GO" id="GO:0006260">
    <property type="term" value="P:DNA replication"/>
    <property type="evidence" value="ECO:0007669"/>
    <property type="project" value="UniProtKB-KW"/>
</dbReference>
<dbReference type="SMART" id="SM00481">
    <property type="entry name" value="POLIIIAc"/>
    <property type="match status" value="1"/>
</dbReference>
<dbReference type="EMBL" id="FXAY01000006">
    <property type="protein sequence ID" value="SMG47076.1"/>
    <property type="molecule type" value="Genomic_DNA"/>
</dbReference>
<evidence type="ECO:0000256" key="7">
    <source>
        <dbReference type="ARBA" id="ARBA00022932"/>
    </source>
</evidence>
<keyword evidence="7" id="KW-0239">DNA-directed DNA polymerase</keyword>
<evidence type="ECO:0000256" key="2">
    <source>
        <dbReference type="ARBA" id="ARBA00022490"/>
    </source>
</evidence>
<feature type="domain" description="Polymerase/histidinol phosphatase N-terminal" evidence="11">
    <location>
        <begin position="5"/>
        <end position="72"/>
    </location>
</feature>
<sequence>MARFTHLHVASTFSPNVGTAQPAALVASAAAGGADVAAITDRDGLYGAIPHLRACLAAGIDAMVGVDLALLPDRTDRVLPGDSLPRRVTVLAHGQNRGKGWSALCRLISRAHESEADGSQRHPSGIGIERSDLRDLILTESTPVATVLLGPDSDVAHAVASADFARAASTLAEWKHLLPGAMAVEVVCHLNEPGDVASIRHAARMLELADLVGVPAVLSNAVRYLRPDAAAPGDMLGAFLSQPDTQAWLKPAVAMRRLASLIVDHSSLRRSAIERLLSTTEGLADTCRLDTLADLAWRRPKVPSRAALRIEADPIAELRRRSDSALLERYAHARPSDLESLKVHLDNEIDMIGRLGLASYVLTVAEVSSLMRSMRVRNQARGSGTGDLVNYLLRISSVDPARHGLLSERPPDSPASRPVIAIDVESNRLDDVYRAIIERFGDNRVALVSHHVSTPPSSLILGADDLLDTTPTQPSSIGLPMSQYATNDLEDVGLLALDVLGSQTQSTLADAVSEIRRIHGRLAAQAGGLPVDAPYVGSDGSIELDEIPLDDEATFESIRTGHTVGMFYIESQSQRERIRTIRPTEFDDLISIESSDDTPKAHCVALAHSTFQSAWIKTHYPAEFLAALLTHDRGTHRRDLLLAEARRMRVPILPIDVNASTEAYRTERIDPPRSRGVLADPDDVILGIRLSLGDVHGMTAIELDRILANRPYVGIDDFYHRAAPSPALLTTLGVIGSLDSVAASDISPRSPQAIRGAVMARVRELTAQRKRPATRHTHPTLPVLVDDSHQPNEVDAERMTVSPRPTEPDGPPTKSGRNAIESYRLMLDELGALPTGDLSSCDDDEAVLVAGTRVATRTLPKSNGERVVSVSLDDGSGCADSIFFDEAQDRAGTLLFGTKLMLIQGKTRHTEDRGISIEASNVWDLKALWAQWQLTQRRQAQEAS</sequence>
<reference evidence="13" key="1">
    <citation type="submission" date="2017-04" db="EMBL/GenBank/DDBJ databases">
        <authorList>
            <person name="Varghese N."/>
            <person name="Submissions S."/>
        </authorList>
    </citation>
    <scope>NUCLEOTIDE SEQUENCE [LARGE SCALE GENOMIC DNA]</scope>
    <source>
        <strain evidence="13">VKM Ac-2510</strain>
    </source>
</reference>
<dbReference type="RefSeq" id="WP_085487779.1">
    <property type="nucleotide sequence ID" value="NZ_FXAY01000006.1"/>
</dbReference>
<keyword evidence="4" id="KW-0548">Nucleotidyltransferase</keyword>
<dbReference type="PANTHER" id="PTHR32294">
    <property type="entry name" value="DNA POLYMERASE III SUBUNIT ALPHA"/>
    <property type="match status" value="1"/>
</dbReference>
<evidence type="ECO:0000256" key="9">
    <source>
        <dbReference type="ARBA" id="ARBA00049244"/>
    </source>
</evidence>
<evidence type="ECO:0000259" key="11">
    <source>
        <dbReference type="SMART" id="SM00481"/>
    </source>
</evidence>
<keyword evidence="6" id="KW-0227">DNA damage</keyword>
<keyword evidence="13" id="KW-1185">Reference proteome</keyword>
<keyword evidence="3" id="KW-0808">Transferase</keyword>
<evidence type="ECO:0000256" key="1">
    <source>
        <dbReference type="ARBA" id="ARBA00012417"/>
    </source>
</evidence>
<dbReference type="Gene3D" id="3.20.20.140">
    <property type="entry name" value="Metal-dependent hydrolases"/>
    <property type="match status" value="1"/>
</dbReference>
<dbReference type="InterPro" id="IPR029460">
    <property type="entry name" value="DNAPol_HHH"/>
</dbReference>
<gene>
    <name evidence="12" type="ORF">SAMN06296010_3145</name>
</gene>